<evidence type="ECO:0000259" key="3">
    <source>
        <dbReference type="Pfam" id="PF19305"/>
    </source>
</evidence>
<dbReference type="InterPro" id="IPR045337">
    <property type="entry name" value="MmgE_PrpD_C"/>
</dbReference>
<dbReference type="GO" id="GO:0016829">
    <property type="term" value="F:lyase activity"/>
    <property type="evidence" value="ECO:0007669"/>
    <property type="project" value="InterPro"/>
</dbReference>
<sequence length="470" mass="50390">MTLGPKEPTFRGKAMVEFCLDVRRLTFDDAVLDMVRRTFLDYLGCTLSGSNDPSTVAVRKTVSSWGVAGRASVLGAFDTLPALAALVNATAAHSQDLDDTLPKGAGHPSGPCWSAAIAVAQQEGSDAKTMVAAYIAGFEIMARLGGGGPDGVGRNLQRVGYHPTAVVGRVGATAIGSVLYNLDHVQTANAFGAVATTFSGFQSSHGTDAKPFHVGKAAMDGIIAAQLASHGLSANTGFYEREGENWLAMLIQDGRIGEIPPMSDLGHEWHMFGNAFKLYASCRATHASSEGAMQLREQLKHKKITSVVARTASNVLAMAGFRDPKTPTEARFSIYFCVAMALAGYKLGPEDFSPETLQDPLVRAILPTIQIEPSKDIPYREAFLTVTTDDGAVYRSHIPARKGDPENPLSWDELEQKFASLTTPRYGTFVSRELAYLARRIDEDGALKEVVRLLQGSGRQPASTQPPLSQ</sequence>
<reference evidence="4 5" key="1">
    <citation type="submission" date="2019-08" db="EMBL/GenBank/DDBJ databases">
        <authorList>
            <person name="Peeters C."/>
        </authorList>
    </citation>
    <scope>NUCLEOTIDE SEQUENCE [LARGE SCALE GENOMIC DNA]</scope>
    <source>
        <strain evidence="4 5">LMG 31108</strain>
    </source>
</reference>
<dbReference type="PANTHER" id="PTHR16943:SF8">
    <property type="entry name" value="2-METHYLCITRATE DEHYDRATASE"/>
    <property type="match status" value="1"/>
</dbReference>
<keyword evidence="5" id="KW-1185">Reference proteome</keyword>
<dbReference type="Pfam" id="PF03972">
    <property type="entry name" value="MmgE_PrpD_N"/>
    <property type="match status" value="1"/>
</dbReference>
<dbReference type="SUPFAM" id="SSF103378">
    <property type="entry name" value="2-methylcitrate dehydratase PrpD"/>
    <property type="match status" value="1"/>
</dbReference>
<evidence type="ECO:0000259" key="2">
    <source>
        <dbReference type="Pfam" id="PF03972"/>
    </source>
</evidence>
<dbReference type="InterPro" id="IPR042183">
    <property type="entry name" value="MmgE/PrpD_sf_1"/>
</dbReference>
<dbReference type="InterPro" id="IPR036148">
    <property type="entry name" value="MmgE/PrpD_sf"/>
</dbReference>
<dbReference type="InterPro" id="IPR045336">
    <property type="entry name" value="MmgE_PrpD_N"/>
</dbReference>
<dbReference type="InterPro" id="IPR005656">
    <property type="entry name" value="MmgE_PrpD"/>
</dbReference>
<evidence type="ECO:0000256" key="1">
    <source>
        <dbReference type="ARBA" id="ARBA00006174"/>
    </source>
</evidence>
<evidence type="ECO:0000313" key="4">
    <source>
        <dbReference type="EMBL" id="VVE23720.1"/>
    </source>
</evidence>
<feature type="domain" description="MmgE/PrpD C-terminal" evidence="3">
    <location>
        <begin position="279"/>
        <end position="428"/>
    </location>
</feature>
<dbReference type="Pfam" id="PF19305">
    <property type="entry name" value="MmgE_PrpD_C"/>
    <property type="match status" value="1"/>
</dbReference>
<dbReference type="PANTHER" id="PTHR16943">
    <property type="entry name" value="2-METHYLCITRATE DEHYDRATASE-RELATED"/>
    <property type="match status" value="1"/>
</dbReference>
<comment type="similarity">
    <text evidence="1">Belongs to the PrpD family.</text>
</comment>
<dbReference type="Gene3D" id="1.10.4100.10">
    <property type="entry name" value="2-methylcitrate dehydratase PrpD"/>
    <property type="match status" value="1"/>
</dbReference>
<evidence type="ECO:0000313" key="5">
    <source>
        <dbReference type="Proteomes" id="UP000406256"/>
    </source>
</evidence>
<gene>
    <name evidence="4" type="ORF">PAN31108_03266</name>
</gene>
<feature type="domain" description="MmgE/PrpD N-terminal" evidence="2">
    <location>
        <begin position="15"/>
        <end position="249"/>
    </location>
</feature>
<organism evidence="4 5">
    <name type="scientific">Pandoraea anhela</name>
    <dbReference type="NCBI Taxonomy" id="2508295"/>
    <lineage>
        <taxon>Bacteria</taxon>
        <taxon>Pseudomonadati</taxon>
        <taxon>Pseudomonadota</taxon>
        <taxon>Betaproteobacteria</taxon>
        <taxon>Burkholderiales</taxon>
        <taxon>Burkholderiaceae</taxon>
        <taxon>Pandoraea</taxon>
    </lineage>
</organism>
<dbReference type="Gene3D" id="3.30.1330.120">
    <property type="entry name" value="2-methylcitrate dehydratase PrpD"/>
    <property type="match status" value="1"/>
</dbReference>
<dbReference type="InterPro" id="IPR042188">
    <property type="entry name" value="MmgE/PrpD_sf_2"/>
</dbReference>
<dbReference type="EMBL" id="CABPSB010000011">
    <property type="protein sequence ID" value="VVE23720.1"/>
    <property type="molecule type" value="Genomic_DNA"/>
</dbReference>
<dbReference type="Proteomes" id="UP000406256">
    <property type="component" value="Unassembled WGS sequence"/>
</dbReference>
<dbReference type="AlphaFoldDB" id="A0A5E4WJG5"/>
<proteinExistence type="inferred from homology"/>
<accession>A0A5E4WJG5</accession>
<protein>
    <submittedName>
        <fullName evidence="4">2-methylcitrate dehydratase</fullName>
    </submittedName>
</protein>
<name>A0A5E4WJG5_9BURK</name>